<proteinExistence type="predicted"/>
<dbReference type="PROSITE" id="PS50839">
    <property type="entry name" value="CHASE"/>
    <property type="match status" value="1"/>
</dbReference>
<evidence type="ECO:0000259" key="12">
    <source>
        <dbReference type="PROSITE" id="PS50113"/>
    </source>
</evidence>
<dbReference type="AlphaFoldDB" id="A0A177MQ63"/>
<dbReference type="PROSITE" id="PS50113">
    <property type="entry name" value="PAC"/>
    <property type="match status" value="1"/>
</dbReference>
<feature type="domain" description="CHASE" evidence="13">
    <location>
        <begin position="89"/>
        <end position="307"/>
    </location>
</feature>
<dbReference type="Pfam" id="PF03924">
    <property type="entry name" value="CHASE"/>
    <property type="match status" value="1"/>
</dbReference>
<dbReference type="InterPro" id="IPR005467">
    <property type="entry name" value="His_kinase_dom"/>
</dbReference>
<keyword evidence="7" id="KW-0418">Kinase</keyword>
<evidence type="ECO:0000256" key="7">
    <source>
        <dbReference type="ARBA" id="ARBA00022777"/>
    </source>
</evidence>
<dbReference type="InterPro" id="IPR001610">
    <property type="entry name" value="PAC"/>
</dbReference>
<organism evidence="14 15">
    <name type="scientific">Methylomonas methanica</name>
    <dbReference type="NCBI Taxonomy" id="421"/>
    <lineage>
        <taxon>Bacteria</taxon>
        <taxon>Pseudomonadati</taxon>
        <taxon>Pseudomonadota</taxon>
        <taxon>Gammaproteobacteria</taxon>
        <taxon>Methylococcales</taxon>
        <taxon>Methylococcaceae</taxon>
        <taxon>Methylomonas</taxon>
    </lineage>
</organism>
<evidence type="ECO:0000313" key="14">
    <source>
        <dbReference type="EMBL" id="OAI07928.1"/>
    </source>
</evidence>
<feature type="domain" description="PAS" evidence="11">
    <location>
        <begin position="365"/>
        <end position="435"/>
    </location>
</feature>
<keyword evidence="4" id="KW-0597">Phosphoprotein</keyword>
<dbReference type="PANTHER" id="PTHR43304:SF1">
    <property type="entry name" value="PAC DOMAIN-CONTAINING PROTEIN"/>
    <property type="match status" value="1"/>
</dbReference>
<dbReference type="EC" id="2.7.13.3" evidence="3"/>
<accession>A0A177MQ63</accession>
<dbReference type="Gene3D" id="3.30.450.20">
    <property type="entry name" value="PAS domain"/>
    <property type="match status" value="1"/>
</dbReference>
<evidence type="ECO:0000256" key="1">
    <source>
        <dbReference type="ARBA" id="ARBA00000085"/>
    </source>
</evidence>
<keyword evidence="5" id="KW-0808">Transferase</keyword>
<dbReference type="CDD" id="cd00130">
    <property type="entry name" value="PAS"/>
    <property type="match status" value="1"/>
</dbReference>
<keyword evidence="6" id="KW-0812">Transmembrane</keyword>
<protein>
    <recommendedName>
        <fullName evidence="3">histidine kinase</fullName>
        <ecNumber evidence="3">2.7.13.3</ecNumber>
    </recommendedName>
</protein>
<evidence type="ECO:0000259" key="10">
    <source>
        <dbReference type="PROSITE" id="PS50109"/>
    </source>
</evidence>
<name>A0A177MQ63_METMH</name>
<dbReference type="InterPro" id="IPR004358">
    <property type="entry name" value="Sig_transdc_His_kin-like_C"/>
</dbReference>
<dbReference type="SMART" id="SM00387">
    <property type="entry name" value="HATPase_c"/>
    <property type="match status" value="1"/>
</dbReference>
<dbReference type="InterPro" id="IPR035965">
    <property type="entry name" value="PAS-like_dom_sf"/>
</dbReference>
<dbReference type="NCBIfam" id="TIGR00229">
    <property type="entry name" value="sensory_box"/>
    <property type="match status" value="1"/>
</dbReference>
<dbReference type="GO" id="GO:0004673">
    <property type="term" value="F:protein histidine kinase activity"/>
    <property type="evidence" value="ECO:0007669"/>
    <property type="project" value="UniProtKB-EC"/>
</dbReference>
<dbReference type="InterPro" id="IPR000014">
    <property type="entry name" value="PAS"/>
</dbReference>
<dbReference type="Gene3D" id="3.30.565.10">
    <property type="entry name" value="Histidine kinase-like ATPase, C-terminal domain"/>
    <property type="match status" value="1"/>
</dbReference>
<dbReference type="Gene3D" id="3.30.450.350">
    <property type="entry name" value="CHASE domain"/>
    <property type="match status" value="1"/>
</dbReference>
<comment type="catalytic activity">
    <reaction evidence="1">
        <text>ATP + protein L-histidine = ADP + protein N-phospho-L-histidine.</text>
        <dbReference type="EC" id="2.7.13.3"/>
    </reaction>
</comment>
<dbReference type="GO" id="GO:0016020">
    <property type="term" value="C:membrane"/>
    <property type="evidence" value="ECO:0007669"/>
    <property type="project" value="UniProtKB-SubCell"/>
</dbReference>
<dbReference type="FunFam" id="3.30.450.20:FF:000099">
    <property type="entry name" value="Sensory box sensor histidine kinase"/>
    <property type="match status" value="1"/>
</dbReference>
<dbReference type="EMBL" id="LUUG01000049">
    <property type="protein sequence ID" value="OAI07928.1"/>
    <property type="molecule type" value="Genomic_DNA"/>
</dbReference>
<feature type="domain" description="PAC" evidence="12">
    <location>
        <begin position="438"/>
        <end position="490"/>
    </location>
</feature>
<evidence type="ECO:0000313" key="15">
    <source>
        <dbReference type="Proteomes" id="UP000078090"/>
    </source>
</evidence>
<dbReference type="SMART" id="SM00091">
    <property type="entry name" value="PAS"/>
    <property type="match status" value="1"/>
</dbReference>
<evidence type="ECO:0000256" key="2">
    <source>
        <dbReference type="ARBA" id="ARBA00004370"/>
    </source>
</evidence>
<dbReference type="PANTHER" id="PTHR43304">
    <property type="entry name" value="PHYTOCHROME-LIKE PROTEIN CPH1"/>
    <property type="match status" value="1"/>
</dbReference>
<evidence type="ECO:0000256" key="9">
    <source>
        <dbReference type="ARBA" id="ARBA00023136"/>
    </source>
</evidence>
<feature type="domain" description="Histidine kinase" evidence="10">
    <location>
        <begin position="501"/>
        <end position="722"/>
    </location>
</feature>
<keyword evidence="8" id="KW-1133">Transmembrane helix</keyword>
<dbReference type="InterPro" id="IPR003594">
    <property type="entry name" value="HATPase_dom"/>
</dbReference>
<dbReference type="InterPro" id="IPR006189">
    <property type="entry name" value="CHASE_dom"/>
</dbReference>
<comment type="subcellular location">
    <subcellularLocation>
        <location evidence="2">Membrane</location>
    </subcellularLocation>
</comment>
<dbReference type="Pfam" id="PF02518">
    <property type="entry name" value="HATPase_c"/>
    <property type="match status" value="1"/>
</dbReference>
<evidence type="ECO:0000256" key="8">
    <source>
        <dbReference type="ARBA" id="ARBA00022989"/>
    </source>
</evidence>
<dbReference type="PROSITE" id="PS50112">
    <property type="entry name" value="PAS"/>
    <property type="match status" value="1"/>
</dbReference>
<dbReference type="InterPro" id="IPR000700">
    <property type="entry name" value="PAS-assoc_C"/>
</dbReference>
<dbReference type="SUPFAM" id="SSF55874">
    <property type="entry name" value="ATPase domain of HSP90 chaperone/DNA topoisomerase II/histidine kinase"/>
    <property type="match status" value="1"/>
</dbReference>
<sequence>MNNNHKISVGDPPHPSLSKPRYYSHWLTAAVLSITLLTSYEAWRIAAQDLENERRLYFDFRVRQLVQSIEQRLQTYEQMLYGARGLFAASGLVERNEYREYVSALNLDQRFPGIQGVGFSLWIPKIEKDRHVAELRKQGFADYDIHPIGERDFYTSIIYLEPFSGRNLRAFSYDMFSEPTRNRALSYARDNNSLGVTGKVKLLQETEQDVQAGFLMYLPVYKKDLPHDTLEQRRANIMGWVYAPFRTKDLMAGIGGEQEGDLGLAIFDGDEVNEENRMYGSSPPASPPPILTSRQQIELAGHPWTLFIHAEPNFQARVDQDKPAIIAGSSVSLSLLLSLLTWQLVNSRSRAMALAQNMTAELRESESRFRAMADSAPVMIWLSDTAKRYYWFNKVWLDFTGNSIDQEQGDNWTAGLHPDDSDVCREHYSHCFDRQLPFSIEHRLKRHDGVYRWVLDTGIPRYDVNGEFVGYIGSCIDITEPRQIRMALETSNADLSRFAEISAHHLMEPTRRFTSFTQRLRSSLSAYPQVLADEDVNASLCYLEQDAQRLLSLVRDIQLYITADQARDKVSAASAETAVETVLRNFADKIAAVGATVTVSRLPDAYIDLPRLIELFSLFLDNALIHGRPADPDLALKIEIGGVSEQNVSRYHVRDNGSGIRAEYRHRVFEIFERLNYRNSEAGTGIGLSIARRIIDSCGGKIWIESTAQSGTAVVFELPNIEGNKHDG</sequence>
<dbReference type="PROSITE" id="PS50109">
    <property type="entry name" value="HIS_KIN"/>
    <property type="match status" value="1"/>
</dbReference>
<evidence type="ECO:0000259" key="11">
    <source>
        <dbReference type="PROSITE" id="PS50112"/>
    </source>
</evidence>
<dbReference type="InterPro" id="IPR013655">
    <property type="entry name" value="PAS_fold_3"/>
</dbReference>
<evidence type="ECO:0000256" key="3">
    <source>
        <dbReference type="ARBA" id="ARBA00012438"/>
    </source>
</evidence>
<evidence type="ECO:0000256" key="6">
    <source>
        <dbReference type="ARBA" id="ARBA00022692"/>
    </source>
</evidence>
<dbReference type="SMART" id="SM00086">
    <property type="entry name" value="PAC"/>
    <property type="match status" value="1"/>
</dbReference>
<dbReference type="InterPro" id="IPR036890">
    <property type="entry name" value="HATPase_C_sf"/>
</dbReference>
<dbReference type="SMART" id="SM01079">
    <property type="entry name" value="CHASE"/>
    <property type="match status" value="1"/>
</dbReference>
<evidence type="ECO:0000256" key="4">
    <source>
        <dbReference type="ARBA" id="ARBA00022553"/>
    </source>
</evidence>
<dbReference type="Proteomes" id="UP000078090">
    <property type="component" value="Unassembled WGS sequence"/>
</dbReference>
<evidence type="ECO:0000259" key="13">
    <source>
        <dbReference type="PROSITE" id="PS50839"/>
    </source>
</evidence>
<dbReference type="SUPFAM" id="SSF55785">
    <property type="entry name" value="PYP-like sensor domain (PAS domain)"/>
    <property type="match status" value="1"/>
</dbReference>
<dbReference type="InterPro" id="IPR052162">
    <property type="entry name" value="Sensor_kinase/Photoreceptor"/>
</dbReference>
<reference evidence="14 15" key="1">
    <citation type="submission" date="2016-03" db="EMBL/GenBank/DDBJ databases">
        <authorList>
            <person name="Ploux O."/>
        </authorList>
    </citation>
    <scope>NUCLEOTIDE SEQUENCE [LARGE SCALE GENOMIC DNA]</scope>
    <source>
        <strain evidence="14 15">R-45363</strain>
    </source>
</reference>
<evidence type="ECO:0000256" key="5">
    <source>
        <dbReference type="ARBA" id="ARBA00022679"/>
    </source>
</evidence>
<dbReference type="RefSeq" id="WP_064007388.1">
    <property type="nucleotide sequence ID" value="NZ_LUUG01000049.1"/>
</dbReference>
<dbReference type="InterPro" id="IPR042240">
    <property type="entry name" value="CHASE_sf"/>
</dbReference>
<dbReference type="OrthoDB" id="9808408at2"/>
<dbReference type="PRINTS" id="PR00344">
    <property type="entry name" value="BCTRLSENSOR"/>
</dbReference>
<dbReference type="GO" id="GO:0007165">
    <property type="term" value="P:signal transduction"/>
    <property type="evidence" value="ECO:0007669"/>
    <property type="project" value="UniProtKB-ARBA"/>
</dbReference>
<dbReference type="Pfam" id="PF08447">
    <property type="entry name" value="PAS_3"/>
    <property type="match status" value="1"/>
</dbReference>
<comment type="caution">
    <text evidence="14">The sequence shown here is derived from an EMBL/GenBank/DDBJ whole genome shotgun (WGS) entry which is preliminary data.</text>
</comment>
<gene>
    <name evidence="14" type="ORF">A1332_00605</name>
</gene>
<keyword evidence="9" id="KW-0472">Membrane</keyword>